<evidence type="ECO:0000256" key="2">
    <source>
        <dbReference type="ARBA" id="ARBA00007886"/>
    </source>
</evidence>
<feature type="domain" description="Spore germination GerAC-like C-terminal" evidence="8">
    <location>
        <begin position="237"/>
        <end position="406"/>
    </location>
</feature>
<dbReference type="GO" id="GO:0009847">
    <property type="term" value="P:spore germination"/>
    <property type="evidence" value="ECO:0007669"/>
    <property type="project" value="InterPro"/>
</dbReference>
<comment type="caution">
    <text evidence="10">The sequence shown here is derived from an EMBL/GenBank/DDBJ whole genome shotgun (WGS) entry which is preliminary data.</text>
</comment>
<protein>
    <submittedName>
        <fullName evidence="10">Spore germination protein YfkR</fullName>
    </submittedName>
</protein>
<evidence type="ECO:0000259" key="8">
    <source>
        <dbReference type="Pfam" id="PF05504"/>
    </source>
</evidence>
<comment type="subcellular location">
    <subcellularLocation>
        <location evidence="1">Membrane</location>
        <topology evidence="1">Lipid-anchor</topology>
    </subcellularLocation>
</comment>
<dbReference type="PANTHER" id="PTHR35789">
    <property type="entry name" value="SPORE GERMINATION PROTEIN B3"/>
    <property type="match status" value="1"/>
</dbReference>
<dbReference type="InterPro" id="IPR008844">
    <property type="entry name" value="Spore_GerAC-like"/>
</dbReference>
<organism evidence="10 11">
    <name type="scientific">Ornithinibacillus bavariensis</name>
    <dbReference type="NCBI Taxonomy" id="545502"/>
    <lineage>
        <taxon>Bacteria</taxon>
        <taxon>Bacillati</taxon>
        <taxon>Bacillota</taxon>
        <taxon>Bacilli</taxon>
        <taxon>Bacillales</taxon>
        <taxon>Bacillaceae</taxon>
        <taxon>Ornithinibacillus</taxon>
    </lineage>
</organism>
<accession>A0A919X4Y1</accession>
<dbReference type="EMBL" id="BORP01000001">
    <property type="protein sequence ID" value="GIO25971.1"/>
    <property type="molecule type" value="Genomic_DNA"/>
</dbReference>
<gene>
    <name evidence="10" type="primary">yfkR</name>
    <name evidence="10" type="ORF">J43TS3_05820</name>
</gene>
<evidence type="ECO:0000256" key="1">
    <source>
        <dbReference type="ARBA" id="ARBA00004635"/>
    </source>
</evidence>
<dbReference type="PROSITE" id="PS51257">
    <property type="entry name" value="PROKAR_LIPOPROTEIN"/>
    <property type="match status" value="1"/>
</dbReference>
<keyword evidence="5" id="KW-0472">Membrane</keyword>
<evidence type="ECO:0000313" key="11">
    <source>
        <dbReference type="Proteomes" id="UP000676917"/>
    </source>
</evidence>
<dbReference type="InterPro" id="IPR038501">
    <property type="entry name" value="Spore_GerAC_C_sf"/>
</dbReference>
<name>A0A919X4Y1_9BACI</name>
<dbReference type="Proteomes" id="UP000676917">
    <property type="component" value="Unassembled WGS sequence"/>
</dbReference>
<evidence type="ECO:0000256" key="4">
    <source>
        <dbReference type="ARBA" id="ARBA00022729"/>
    </source>
</evidence>
<dbReference type="RefSeq" id="WP_212919466.1">
    <property type="nucleotide sequence ID" value="NZ_BORP01000001.1"/>
</dbReference>
<keyword evidence="6" id="KW-0564">Palmitate</keyword>
<sequence length="419" mass="48355">MKKQINRGKIIIYLIPLFILSGCWDQREVEEFAYVIAMGIDKPKDDENLIKITYLIANPESGNAASGGAGNEPPREVISFKTDDFVVSRNIANTVIAKQISYDLLRILIVSEEFARDENFIRWIYDATKEMEIRRDAKLMITKEDTEKYILNNQPKLETRPHEYFQMIIERGNETGMTPTSDLTTFFRITEADADLFLGIYSTTEKEERSSNPINPDNFKAGEFQYGGETNNTQFAGSAVFKEGKMIDVLTIEETRLTFMLNPTLTAQEILTTFPDPFDEKYRIATRLTKNGTEDIKINTKKSTPSIDVNVPILVEVLTNHSMEHYAKDSQKRKTLNKSFEQALEKKLNELIRKTQEEYKADPFGWSLIARKKFLTIPEWEAFDWMKKYPEMDINITVDVELGKFGRQGDIPKLKEIRD</sequence>
<reference evidence="10" key="1">
    <citation type="submission" date="2021-03" db="EMBL/GenBank/DDBJ databases">
        <title>Antimicrobial resistance genes in bacteria isolated from Japanese honey, and their potential for conferring macrolide and lincosamide resistance in the American foulbrood pathogen Paenibacillus larvae.</title>
        <authorList>
            <person name="Okamoto M."/>
            <person name="Kumagai M."/>
            <person name="Kanamori H."/>
            <person name="Takamatsu D."/>
        </authorList>
    </citation>
    <scope>NUCLEOTIDE SEQUENCE</scope>
    <source>
        <strain evidence="10">J43TS3</strain>
    </source>
</reference>
<dbReference type="Pfam" id="PF05504">
    <property type="entry name" value="Spore_GerAC"/>
    <property type="match status" value="1"/>
</dbReference>
<keyword evidence="4" id="KW-0732">Signal</keyword>
<dbReference type="GO" id="GO:0016020">
    <property type="term" value="C:membrane"/>
    <property type="evidence" value="ECO:0007669"/>
    <property type="project" value="UniProtKB-SubCell"/>
</dbReference>
<evidence type="ECO:0000256" key="3">
    <source>
        <dbReference type="ARBA" id="ARBA00022544"/>
    </source>
</evidence>
<evidence type="ECO:0000256" key="5">
    <source>
        <dbReference type="ARBA" id="ARBA00023136"/>
    </source>
</evidence>
<keyword evidence="3" id="KW-0309">Germination</keyword>
<evidence type="ECO:0000256" key="6">
    <source>
        <dbReference type="ARBA" id="ARBA00023139"/>
    </source>
</evidence>
<keyword evidence="7" id="KW-0449">Lipoprotein</keyword>
<keyword evidence="11" id="KW-1185">Reference proteome</keyword>
<proteinExistence type="inferred from homology"/>
<dbReference type="InterPro" id="IPR046953">
    <property type="entry name" value="Spore_GerAC-like_C"/>
</dbReference>
<dbReference type="AlphaFoldDB" id="A0A919X4Y1"/>
<feature type="domain" description="Spore germination protein N-terminal" evidence="9">
    <location>
        <begin position="25"/>
        <end position="200"/>
    </location>
</feature>
<dbReference type="Gene3D" id="3.30.300.210">
    <property type="entry name" value="Nutrient germinant receptor protein C, domain 3"/>
    <property type="match status" value="1"/>
</dbReference>
<dbReference type="Pfam" id="PF25198">
    <property type="entry name" value="Spore_GerAC_N"/>
    <property type="match status" value="1"/>
</dbReference>
<dbReference type="PANTHER" id="PTHR35789:SF1">
    <property type="entry name" value="SPORE GERMINATION PROTEIN B3"/>
    <property type="match status" value="1"/>
</dbReference>
<evidence type="ECO:0000259" key="9">
    <source>
        <dbReference type="Pfam" id="PF25198"/>
    </source>
</evidence>
<dbReference type="NCBIfam" id="TIGR02887">
    <property type="entry name" value="spore_ger_x_C"/>
    <property type="match status" value="1"/>
</dbReference>
<evidence type="ECO:0000313" key="10">
    <source>
        <dbReference type="EMBL" id="GIO25971.1"/>
    </source>
</evidence>
<comment type="similarity">
    <text evidence="2">Belongs to the GerABKC lipoprotein family.</text>
</comment>
<evidence type="ECO:0000256" key="7">
    <source>
        <dbReference type="ARBA" id="ARBA00023288"/>
    </source>
</evidence>
<dbReference type="InterPro" id="IPR057336">
    <property type="entry name" value="GerAC_N"/>
</dbReference>